<dbReference type="Gene3D" id="1.25.40.10">
    <property type="entry name" value="Tetratricopeptide repeat domain"/>
    <property type="match status" value="3"/>
</dbReference>
<feature type="signal peptide" evidence="4">
    <location>
        <begin position="1"/>
        <end position="26"/>
    </location>
</feature>
<reference evidence="5" key="1">
    <citation type="journal article" date="2022" name="Arch. Microbiol.">
        <title>Pseudodesulfovibrio sediminis sp. nov., a mesophilic and neutrophilic sulfate-reducing bacterium isolated from sediment of a brackish lake.</title>
        <authorList>
            <person name="Takahashi A."/>
            <person name="Kojima H."/>
            <person name="Watanabe M."/>
            <person name="Fukui M."/>
        </authorList>
    </citation>
    <scope>NUCLEOTIDE SEQUENCE</scope>
    <source>
        <strain evidence="5">SF6</strain>
    </source>
</reference>
<dbReference type="InterPro" id="IPR011990">
    <property type="entry name" value="TPR-like_helical_dom_sf"/>
</dbReference>
<feature type="repeat" description="TPR" evidence="3">
    <location>
        <begin position="444"/>
        <end position="477"/>
    </location>
</feature>
<dbReference type="RefSeq" id="WP_229590806.1">
    <property type="nucleotide sequence ID" value="NZ_AP024485.1"/>
</dbReference>
<feature type="repeat" description="TPR" evidence="3">
    <location>
        <begin position="209"/>
        <end position="242"/>
    </location>
</feature>
<accession>A0ABM7P794</accession>
<evidence type="ECO:0000313" key="5">
    <source>
        <dbReference type="EMBL" id="BCS88821.1"/>
    </source>
</evidence>
<dbReference type="EMBL" id="AP024485">
    <property type="protein sequence ID" value="BCS88821.1"/>
    <property type="molecule type" value="Genomic_DNA"/>
</dbReference>
<dbReference type="SUPFAM" id="SSF48452">
    <property type="entry name" value="TPR-like"/>
    <property type="match status" value="2"/>
</dbReference>
<organism evidence="5 6">
    <name type="scientific">Pseudodesulfovibrio sediminis</name>
    <dbReference type="NCBI Taxonomy" id="2810563"/>
    <lineage>
        <taxon>Bacteria</taxon>
        <taxon>Pseudomonadati</taxon>
        <taxon>Thermodesulfobacteriota</taxon>
        <taxon>Desulfovibrionia</taxon>
        <taxon>Desulfovibrionales</taxon>
        <taxon>Desulfovibrionaceae</taxon>
    </lineage>
</organism>
<evidence type="ECO:0000256" key="3">
    <source>
        <dbReference type="PROSITE-ProRule" id="PRU00339"/>
    </source>
</evidence>
<protein>
    <recommendedName>
        <fullName evidence="7">Tetratricopeptide repeat protein</fullName>
    </recommendedName>
</protein>
<keyword evidence="4" id="KW-0732">Signal</keyword>
<evidence type="ECO:0000313" key="6">
    <source>
        <dbReference type="Proteomes" id="UP001053296"/>
    </source>
</evidence>
<dbReference type="PANTHER" id="PTHR44943:SF8">
    <property type="entry name" value="TPR REPEAT-CONTAINING PROTEIN MJ0263"/>
    <property type="match status" value="1"/>
</dbReference>
<dbReference type="Proteomes" id="UP001053296">
    <property type="component" value="Chromosome"/>
</dbReference>
<evidence type="ECO:0000256" key="4">
    <source>
        <dbReference type="SAM" id="SignalP"/>
    </source>
</evidence>
<dbReference type="Pfam" id="PF14559">
    <property type="entry name" value="TPR_19"/>
    <property type="match status" value="2"/>
</dbReference>
<dbReference type="InterPro" id="IPR051685">
    <property type="entry name" value="Ycf3/AcsC/BcsC/TPR_MFPF"/>
</dbReference>
<dbReference type="InterPro" id="IPR019734">
    <property type="entry name" value="TPR_rpt"/>
</dbReference>
<evidence type="ECO:0008006" key="7">
    <source>
        <dbReference type="Google" id="ProtNLM"/>
    </source>
</evidence>
<dbReference type="PROSITE" id="PS51257">
    <property type="entry name" value="PROKAR_LIPOPROTEIN"/>
    <property type="match status" value="1"/>
</dbReference>
<dbReference type="SMART" id="SM00028">
    <property type="entry name" value="TPR"/>
    <property type="match status" value="7"/>
</dbReference>
<sequence length="591" mass="66399">MTQLNRFELRTALFALTLTVSLLAVAGCVGKQTTSTMDTGQPQVVVRPMSPSAQANYDYLVYMDKLQQLRQDAQKRGVRAMSREEAAKTHAEAVAALDRILAIDPSPQLYVEKAGLFWNHPEGTALSRKALNEGLARYPDNRMLTVYLANAYIADERLDDAIKVMDGFISRHPDDIDVLEQLGQILMEAGKDAEALDALNKIPEAKRGPETLYTMGRVQGNLGMRKAAIANLKKTLKLDPGFTEALVELAYQYEMSKDYVAAEKIYSSILEENEAFYEARSRLISLNLKLNNPDRALELAMDGPPTKEFVIDAALMFIDNGFYAQGSTTLDRLATDTDIPAEYFFYKAVIADQGENDQQKALSYLNQVDPHDRLYPHALRFQAQILASMGRVDDALSIAVTGKERYPNASIFYILEASLLRLEKNYTGAEEALKQGLLHRRNDPELTYELAMIYEALNRRAEGLELMEQVVRAHPDNANALNYVGYTLAEEGRELDRALVLVTKASNLDPENGYILDSVAWVHFKRGEFEKAWKYIQYAVDVVQKDPTIWEHYGDIATRTGNTKAARKGYKLSLKHKTSNADTVKEKLKNL</sequence>
<dbReference type="PROSITE" id="PS50005">
    <property type="entry name" value="TPR"/>
    <property type="match status" value="2"/>
</dbReference>
<dbReference type="Pfam" id="PF13181">
    <property type="entry name" value="TPR_8"/>
    <property type="match status" value="1"/>
</dbReference>
<keyword evidence="6" id="KW-1185">Reference proteome</keyword>
<evidence type="ECO:0000256" key="2">
    <source>
        <dbReference type="ARBA" id="ARBA00022803"/>
    </source>
</evidence>
<keyword evidence="1" id="KW-0677">Repeat</keyword>
<keyword evidence="2 3" id="KW-0802">TPR repeat</keyword>
<dbReference type="PANTHER" id="PTHR44943">
    <property type="entry name" value="CELLULOSE SYNTHASE OPERON PROTEIN C"/>
    <property type="match status" value="1"/>
</dbReference>
<proteinExistence type="predicted"/>
<gene>
    <name evidence="5" type="ORF">PSDVSF_20630</name>
</gene>
<evidence type="ECO:0000256" key="1">
    <source>
        <dbReference type="ARBA" id="ARBA00022737"/>
    </source>
</evidence>
<feature type="chain" id="PRO_5047321709" description="Tetratricopeptide repeat protein" evidence="4">
    <location>
        <begin position="27"/>
        <end position="591"/>
    </location>
</feature>
<name>A0ABM7P794_9BACT</name>